<dbReference type="GO" id="GO:0035556">
    <property type="term" value="P:intracellular signal transduction"/>
    <property type="evidence" value="ECO:0007669"/>
    <property type="project" value="TreeGrafter"/>
</dbReference>
<dbReference type="PROSITE" id="PS00108">
    <property type="entry name" value="PROTEIN_KINASE_ST"/>
    <property type="match status" value="1"/>
</dbReference>
<dbReference type="InterPro" id="IPR011009">
    <property type="entry name" value="Kinase-like_dom_sf"/>
</dbReference>
<feature type="region of interest" description="Disordered" evidence="3">
    <location>
        <begin position="1"/>
        <end position="35"/>
    </location>
</feature>
<organism evidence="5">
    <name type="scientific">Alexandrium monilatum</name>
    <dbReference type="NCBI Taxonomy" id="311494"/>
    <lineage>
        <taxon>Eukaryota</taxon>
        <taxon>Sar</taxon>
        <taxon>Alveolata</taxon>
        <taxon>Dinophyceae</taxon>
        <taxon>Gonyaulacales</taxon>
        <taxon>Pyrocystaceae</taxon>
        <taxon>Alexandrium</taxon>
    </lineage>
</organism>
<dbReference type="InterPro" id="IPR008271">
    <property type="entry name" value="Ser/Thr_kinase_AS"/>
</dbReference>
<dbReference type="PROSITE" id="PS50011">
    <property type="entry name" value="PROTEIN_KINASE_DOM"/>
    <property type="match status" value="1"/>
</dbReference>
<dbReference type="GO" id="GO:0005524">
    <property type="term" value="F:ATP binding"/>
    <property type="evidence" value="ECO:0007669"/>
    <property type="project" value="UniProtKB-KW"/>
</dbReference>
<evidence type="ECO:0000259" key="4">
    <source>
        <dbReference type="PROSITE" id="PS50011"/>
    </source>
</evidence>
<dbReference type="CDD" id="cd00180">
    <property type="entry name" value="PKc"/>
    <property type="match status" value="1"/>
</dbReference>
<feature type="compositionally biased region" description="Polar residues" evidence="3">
    <location>
        <begin position="1"/>
        <end position="11"/>
    </location>
</feature>
<dbReference type="SMART" id="SM00220">
    <property type="entry name" value="S_TKc"/>
    <property type="match status" value="1"/>
</dbReference>
<evidence type="ECO:0000256" key="2">
    <source>
        <dbReference type="ARBA" id="ARBA00022840"/>
    </source>
</evidence>
<keyword evidence="2" id="KW-0067">ATP-binding</keyword>
<dbReference type="PANTHER" id="PTHR24346">
    <property type="entry name" value="MAP/MICROTUBULE AFFINITY-REGULATING KINASE"/>
    <property type="match status" value="1"/>
</dbReference>
<keyword evidence="1" id="KW-0547">Nucleotide-binding</keyword>
<dbReference type="GO" id="GO:0005737">
    <property type="term" value="C:cytoplasm"/>
    <property type="evidence" value="ECO:0007669"/>
    <property type="project" value="TreeGrafter"/>
</dbReference>
<dbReference type="GO" id="GO:0004674">
    <property type="term" value="F:protein serine/threonine kinase activity"/>
    <property type="evidence" value="ECO:0007669"/>
    <property type="project" value="TreeGrafter"/>
</dbReference>
<evidence type="ECO:0000256" key="1">
    <source>
        <dbReference type="ARBA" id="ARBA00022741"/>
    </source>
</evidence>
<feature type="domain" description="Protein kinase" evidence="4">
    <location>
        <begin position="41"/>
        <end position="286"/>
    </location>
</feature>
<gene>
    <name evidence="5" type="ORF">AMON00008_LOCUS20114</name>
</gene>
<dbReference type="AlphaFoldDB" id="A0A7S4QGJ2"/>
<dbReference type="Gene3D" id="1.10.510.10">
    <property type="entry name" value="Transferase(Phosphotransferase) domain 1"/>
    <property type="match status" value="1"/>
</dbReference>
<sequence>MGCLLSSNTGPGVQEAVLPTAPADGTSSASDWGQRDGVKPTWTQKVLCSGADKDIFAGTYQGKSVAICVSKSHGGGWRRIQNEIKVFKALGTHPNIITMHSSGLHEGSLYMVLEVVDPIGFDLDRLKNTYSFAGQTVPSSLMARIVLQLVSALGHMHNKNIIHMDLKTENVLVDGRHNAKLIDMGIAGAVGRRECLRAGYLAPELCEGIRPLSAKVDSWGLGVILHQVYQNQWKLLTNAGQVEMLPGRPATQRPMERPVRDAMFRLLEISPSRRWHLRELQDCEWLWESAVLESAALEAPEDWHKPAAGGDAARRFLRRYVSKLPMPNAMAVYITYKNHSHLIGLPISALRLSSGLGVTVLLIGDGRECFESRPGADTPIRQNSWVYFGVPQGEGEMALAVEGLERVLATRPESPRDKSHSPGDFRAFTKDEVVNTGKLVEFTVEFDCFTFPKHIGEQAIIGVPKQAAPGGPEIRALDLRRVFNVNLVGIQRMGEAEPEWFPRASAVVRPDDLGLVVRLPCLDGSTQPTLTDADLESLMDEELFNLALPARKSVE</sequence>
<proteinExistence type="predicted"/>
<dbReference type="Pfam" id="PF00069">
    <property type="entry name" value="Pkinase"/>
    <property type="match status" value="1"/>
</dbReference>
<dbReference type="InterPro" id="IPR000719">
    <property type="entry name" value="Prot_kinase_dom"/>
</dbReference>
<evidence type="ECO:0000256" key="3">
    <source>
        <dbReference type="SAM" id="MobiDB-lite"/>
    </source>
</evidence>
<evidence type="ECO:0000313" key="5">
    <source>
        <dbReference type="EMBL" id="CAE4582996.1"/>
    </source>
</evidence>
<dbReference type="PANTHER" id="PTHR24346:SF30">
    <property type="entry name" value="MATERNAL EMBRYONIC LEUCINE ZIPPER KINASE"/>
    <property type="match status" value="1"/>
</dbReference>
<dbReference type="EMBL" id="HBNR01029508">
    <property type="protein sequence ID" value="CAE4582996.1"/>
    <property type="molecule type" value="Transcribed_RNA"/>
</dbReference>
<name>A0A7S4QGJ2_9DINO</name>
<dbReference type="SUPFAM" id="SSF56112">
    <property type="entry name" value="Protein kinase-like (PK-like)"/>
    <property type="match status" value="1"/>
</dbReference>
<accession>A0A7S4QGJ2</accession>
<protein>
    <recommendedName>
        <fullName evidence="4">Protein kinase domain-containing protein</fullName>
    </recommendedName>
</protein>
<reference evidence="5" key="1">
    <citation type="submission" date="2021-01" db="EMBL/GenBank/DDBJ databases">
        <authorList>
            <person name="Corre E."/>
            <person name="Pelletier E."/>
            <person name="Niang G."/>
            <person name="Scheremetjew M."/>
            <person name="Finn R."/>
            <person name="Kale V."/>
            <person name="Holt S."/>
            <person name="Cochrane G."/>
            <person name="Meng A."/>
            <person name="Brown T."/>
            <person name="Cohen L."/>
        </authorList>
    </citation>
    <scope>NUCLEOTIDE SEQUENCE</scope>
    <source>
        <strain evidence="5">CCMP3105</strain>
    </source>
</reference>